<sequence>MTPLSNLFKGKPNSLSWTPKAAEPGPPLLVYPDPEKPHIFEVDASSYTVGAEALLGRLPAKCKGTDGAHAELPSMVDKSRENTRPEGQPEQ</sequence>
<name>A0A556V1V8_BAGYA</name>
<protein>
    <recommendedName>
        <fullName evidence="4">Reverse transcriptase/retrotransposon-derived protein RNase H-like domain-containing protein</fullName>
    </recommendedName>
</protein>
<feature type="region of interest" description="Disordered" evidence="1">
    <location>
        <begin position="62"/>
        <end position="91"/>
    </location>
</feature>
<proteinExistence type="predicted"/>
<evidence type="ECO:0000256" key="1">
    <source>
        <dbReference type="SAM" id="MobiDB-lite"/>
    </source>
</evidence>
<evidence type="ECO:0000313" key="2">
    <source>
        <dbReference type="EMBL" id="TSR63288.1"/>
    </source>
</evidence>
<dbReference type="OrthoDB" id="8052860at2759"/>
<feature type="region of interest" description="Disordered" evidence="1">
    <location>
        <begin position="1"/>
        <end position="26"/>
    </location>
</feature>
<gene>
    <name evidence="2" type="ORF">Baya_11964</name>
</gene>
<evidence type="ECO:0008006" key="4">
    <source>
        <dbReference type="Google" id="ProtNLM"/>
    </source>
</evidence>
<evidence type="ECO:0000313" key="3">
    <source>
        <dbReference type="Proteomes" id="UP000319801"/>
    </source>
</evidence>
<dbReference type="Proteomes" id="UP000319801">
    <property type="component" value="Unassembled WGS sequence"/>
</dbReference>
<dbReference type="AlphaFoldDB" id="A0A556V1V8"/>
<reference evidence="2 3" key="1">
    <citation type="journal article" date="2019" name="Genome Biol. Evol.">
        <title>Whole-Genome Sequencing of the Giant Devil Catfish, Bagarius yarrelli.</title>
        <authorList>
            <person name="Jiang W."/>
            <person name="Lv Y."/>
            <person name="Cheng L."/>
            <person name="Yang K."/>
            <person name="Chao B."/>
            <person name="Wang X."/>
            <person name="Li Y."/>
            <person name="Pan X."/>
            <person name="You X."/>
            <person name="Zhang Y."/>
            <person name="Yang J."/>
            <person name="Li J."/>
            <person name="Zhang X."/>
            <person name="Liu S."/>
            <person name="Sun C."/>
            <person name="Yang J."/>
            <person name="Shi Q."/>
        </authorList>
    </citation>
    <scope>NUCLEOTIDE SEQUENCE [LARGE SCALE GENOMIC DNA]</scope>
    <source>
        <strain evidence="2">JWS20170419001</strain>
        <tissue evidence="2">Muscle</tissue>
    </source>
</reference>
<dbReference type="EMBL" id="VCAZ01000095">
    <property type="protein sequence ID" value="TSR63288.1"/>
    <property type="molecule type" value="Genomic_DNA"/>
</dbReference>
<keyword evidence="3" id="KW-1185">Reference proteome</keyword>
<organism evidence="2 3">
    <name type="scientific">Bagarius yarrelli</name>
    <name type="common">Goonch</name>
    <name type="synonym">Bagrus yarrelli</name>
    <dbReference type="NCBI Taxonomy" id="175774"/>
    <lineage>
        <taxon>Eukaryota</taxon>
        <taxon>Metazoa</taxon>
        <taxon>Chordata</taxon>
        <taxon>Craniata</taxon>
        <taxon>Vertebrata</taxon>
        <taxon>Euteleostomi</taxon>
        <taxon>Actinopterygii</taxon>
        <taxon>Neopterygii</taxon>
        <taxon>Teleostei</taxon>
        <taxon>Ostariophysi</taxon>
        <taxon>Siluriformes</taxon>
        <taxon>Sisoridae</taxon>
        <taxon>Sisorinae</taxon>
        <taxon>Bagarius</taxon>
    </lineage>
</organism>
<accession>A0A556V1V8</accession>
<comment type="caution">
    <text evidence="2">The sequence shown here is derived from an EMBL/GenBank/DDBJ whole genome shotgun (WGS) entry which is preliminary data.</text>
</comment>